<name>A0ABS5KSL5_9ACTN</name>
<dbReference type="InterPro" id="IPR050109">
    <property type="entry name" value="HTH-type_TetR-like_transc_reg"/>
</dbReference>
<evidence type="ECO:0000256" key="1">
    <source>
        <dbReference type="ARBA" id="ARBA00023015"/>
    </source>
</evidence>
<dbReference type="PANTHER" id="PTHR30055:SF234">
    <property type="entry name" value="HTH-TYPE TRANSCRIPTIONAL REGULATOR BETI"/>
    <property type="match status" value="1"/>
</dbReference>
<dbReference type="PANTHER" id="PTHR30055">
    <property type="entry name" value="HTH-TYPE TRANSCRIPTIONAL REGULATOR RUTR"/>
    <property type="match status" value="1"/>
</dbReference>
<keyword evidence="2 4" id="KW-0238">DNA-binding</keyword>
<reference evidence="7 8" key="1">
    <citation type="submission" date="2020-02" db="EMBL/GenBank/DDBJ databases">
        <title>Acidophilic actinobacteria isolated from forest soil.</title>
        <authorList>
            <person name="Golinska P."/>
        </authorList>
    </citation>
    <scope>NUCLEOTIDE SEQUENCE [LARGE SCALE GENOMIC DNA]</scope>
    <source>
        <strain evidence="7 8">NL8</strain>
    </source>
</reference>
<gene>
    <name evidence="7" type="ORF">KGQ19_19430</name>
</gene>
<accession>A0ABS5KSL5</accession>
<evidence type="ECO:0000256" key="4">
    <source>
        <dbReference type="PROSITE-ProRule" id="PRU00335"/>
    </source>
</evidence>
<dbReference type="InterPro" id="IPR036271">
    <property type="entry name" value="Tet_transcr_reg_TetR-rel_C_sf"/>
</dbReference>
<dbReference type="PROSITE" id="PS50977">
    <property type="entry name" value="HTH_TETR_2"/>
    <property type="match status" value="1"/>
</dbReference>
<organism evidence="7 8">
    <name type="scientific">Catenulispora pinistramenti</name>
    <dbReference type="NCBI Taxonomy" id="2705254"/>
    <lineage>
        <taxon>Bacteria</taxon>
        <taxon>Bacillati</taxon>
        <taxon>Actinomycetota</taxon>
        <taxon>Actinomycetes</taxon>
        <taxon>Catenulisporales</taxon>
        <taxon>Catenulisporaceae</taxon>
        <taxon>Catenulispora</taxon>
    </lineage>
</organism>
<dbReference type="SUPFAM" id="SSF46689">
    <property type="entry name" value="Homeodomain-like"/>
    <property type="match status" value="1"/>
</dbReference>
<proteinExistence type="predicted"/>
<dbReference type="PRINTS" id="PR00455">
    <property type="entry name" value="HTHTETR"/>
</dbReference>
<dbReference type="InterPro" id="IPR049445">
    <property type="entry name" value="TetR_SbtR-like_C"/>
</dbReference>
<feature type="region of interest" description="Disordered" evidence="5">
    <location>
        <begin position="1"/>
        <end position="30"/>
    </location>
</feature>
<evidence type="ECO:0000313" key="7">
    <source>
        <dbReference type="EMBL" id="MBS2549041.1"/>
    </source>
</evidence>
<dbReference type="RefSeq" id="WP_212010618.1">
    <property type="nucleotide sequence ID" value="NZ_JAAFYZ010000062.1"/>
</dbReference>
<keyword evidence="8" id="KW-1185">Reference proteome</keyword>
<evidence type="ECO:0000259" key="6">
    <source>
        <dbReference type="PROSITE" id="PS50977"/>
    </source>
</evidence>
<dbReference type="SUPFAM" id="SSF48498">
    <property type="entry name" value="Tetracyclin repressor-like, C-terminal domain"/>
    <property type="match status" value="1"/>
</dbReference>
<keyword evidence="3" id="KW-0804">Transcription</keyword>
<comment type="caution">
    <text evidence="7">The sequence shown here is derived from an EMBL/GenBank/DDBJ whole genome shotgun (WGS) entry which is preliminary data.</text>
</comment>
<evidence type="ECO:0000256" key="3">
    <source>
        <dbReference type="ARBA" id="ARBA00023163"/>
    </source>
</evidence>
<evidence type="ECO:0000256" key="5">
    <source>
        <dbReference type="SAM" id="MobiDB-lite"/>
    </source>
</evidence>
<sequence length="250" mass="27751">MTKAKIEEAEPQVATAPAPPTGPAARPLRRDAERNRQLILDTAKTVFAQRGLEASLDEVAHAAGLGVGTVYRRFPNRDALIDALFDDMLHSIERIVAESIALPRAWDGLIHFMSSMLESQGRDKALRDLMLSRQKYLDQCEQDKEEVVRETVEPALYALIDQAKAQGDLRPDVEPTDVGVLLISAVGVVDFTAPADPDVWRRHFTILLDGMRARPADGNAALTPAALDDRQLEVCMTGWKYGTRETPRRR</sequence>
<keyword evidence="1" id="KW-0805">Transcription regulation</keyword>
<protein>
    <submittedName>
        <fullName evidence="7">TetR/AcrR family transcriptional regulator</fullName>
    </submittedName>
</protein>
<feature type="DNA-binding region" description="H-T-H motif" evidence="4">
    <location>
        <begin position="55"/>
        <end position="74"/>
    </location>
</feature>
<dbReference type="Gene3D" id="1.10.357.10">
    <property type="entry name" value="Tetracycline Repressor, domain 2"/>
    <property type="match status" value="1"/>
</dbReference>
<dbReference type="Pfam" id="PF00440">
    <property type="entry name" value="TetR_N"/>
    <property type="match status" value="1"/>
</dbReference>
<evidence type="ECO:0000256" key="2">
    <source>
        <dbReference type="ARBA" id="ARBA00023125"/>
    </source>
</evidence>
<dbReference type="InterPro" id="IPR009057">
    <property type="entry name" value="Homeodomain-like_sf"/>
</dbReference>
<evidence type="ECO:0000313" key="8">
    <source>
        <dbReference type="Proteomes" id="UP000730482"/>
    </source>
</evidence>
<dbReference type="Pfam" id="PF21597">
    <property type="entry name" value="TetR_C_43"/>
    <property type="match status" value="1"/>
</dbReference>
<feature type="domain" description="HTH tetR-type" evidence="6">
    <location>
        <begin position="33"/>
        <end position="92"/>
    </location>
</feature>
<dbReference type="EMBL" id="JAAFYZ010000062">
    <property type="protein sequence ID" value="MBS2549041.1"/>
    <property type="molecule type" value="Genomic_DNA"/>
</dbReference>
<dbReference type="InterPro" id="IPR001647">
    <property type="entry name" value="HTH_TetR"/>
</dbReference>
<dbReference type="Proteomes" id="UP000730482">
    <property type="component" value="Unassembled WGS sequence"/>
</dbReference>